<evidence type="ECO:0000256" key="6">
    <source>
        <dbReference type="ARBA" id="ARBA00023212"/>
    </source>
</evidence>
<evidence type="ECO:0000256" key="5">
    <source>
        <dbReference type="ARBA" id="ARBA00022837"/>
    </source>
</evidence>
<accession>A0ABR4NKF8</accession>
<dbReference type="Proteomes" id="UP001527925">
    <property type="component" value="Unassembled WGS sequence"/>
</dbReference>
<dbReference type="EMBL" id="JADGIZ020000001">
    <property type="protein sequence ID" value="KAL2919949.1"/>
    <property type="molecule type" value="Genomic_DNA"/>
</dbReference>
<evidence type="ECO:0000259" key="9">
    <source>
        <dbReference type="PROSITE" id="PS50222"/>
    </source>
</evidence>
<comment type="similarity">
    <text evidence="8">Belongs to the CFAP144 family.</text>
</comment>
<evidence type="ECO:0000313" key="11">
    <source>
        <dbReference type="Proteomes" id="UP001527925"/>
    </source>
</evidence>
<sequence length="436" mass="48749">MLQLKGDDRMVAKNHDAKNLLMPWGLRHCDHCRFVWCRDKSACINVHFTSGPQHEPDPAVAALAALTPTSGRLRAVTTRTFKLSETEQAEIQDSFSLFDHSGLGRITAKEARIAMRALSHDTTKQEFQQIFKKSGQRIDNGIVHLDQFVAVMRFYLAEKQAQQEMTKLYQAFLALGKPPPPPNALAHSASPLAHGGRARALSSSRRPHGADGKLDIQAILNSRKHEHTPEPVVQHTNEIREDHIRRVASILGEQLSDEDVRDMMEEADRDGDGFVNQDDFLRLMRKTDAGAKKSEGSRGSMSIIGDAILAETIKKELRYFRLNEKYMLSPNVIKNLVVTNKPTDPIVSVDDHGEEDPALFDDAIKKHFASSKFVEHDPNETPKTSSSVYGWDTKPLVRVTDRRFYHPKTVTEITKMYGTCVIPGDKPKGNAKAGSA</sequence>
<dbReference type="SMART" id="SM00054">
    <property type="entry name" value="EFh"/>
    <property type="match status" value="2"/>
</dbReference>
<evidence type="ECO:0000256" key="4">
    <source>
        <dbReference type="ARBA" id="ARBA00022737"/>
    </source>
</evidence>
<keyword evidence="5" id="KW-0106">Calcium</keyword>
<keyword evidence="6" id="KW-0206">Cytoskeleton</keyword>
<dbReference type="InterPro" id="IPR002048">
    <property type="entry name" value="EF_hand_dom"/>
</dbReference>
<dbReference type="InterPro" id="IPR029214">
    <property type="entry name" value="CFAP144"/>
</dbReference>
<dbReference type="PANTHER" id="PTHR23048:SF59">
    <property type="entry name" value="EF-HAND SUPERFAMILY PROTEIN"/>
    <property type="match status" value="1"/>
</dbReference>
<keyword evidence="11" id="KW-1185">Reference proteome</keyword>
<dbReference type="Pfam" id="PF13833">
    <property type="entry name" value="EF-hand_8"/>
    <property type="match status" value="1"/>
</dbReference>
<evidence type="ECO:0000313" key="10">
    <source>
        <dbReference type="EMBL" id="KAL2919949.1"/>
    </source>
</evidence>
<evidence type="ECO:0000256" key="2">
    <source>
        <dbReference type="ARBA" id="ARBA00004245"/>
    </source>
</evidence>
<dbReference type="InterPro" id="IPR050230">
    <property type="entry name" value="CALM/Myosin/TropC-like"/>
</dbReference>
<dbReference type="InterPro" id="IPR018247">
    <property type="entry name" value="EF_Hand_1_Ca_BS"/>
</dbReference>
<feature type="domain" description="EF-hand" evidence="9">
    <location>
        <begin position="255"/>
        <end position="290"/>
    </location>
</feature>
<dbReference type="InterPro" id="IPR011992">
    <property type="entry name" value="EF-hand-dom_pair"/>
</dbReference>
<protein>
    <recommendedName>
        <fullName evidence="9">EF-hand domain-containing protein</fullName>
    </recommendedName>
</protein>
<comment type="caution">
    <text evidence="10">The sequence shown here is derived from an EMBL/GenBank/DDBJ whole genome shotgun (WGS) entry which is preliminary data.</text>
</comment>
<gene>
    <name evidence="10" type="ORF">HK105_200015</name>
</gene>
<dbReference type="Pfam" id="PF14886">
    <property type="entry name" value="FAM183"/>
    <property type="match status" value="1"/>
</dbReference>
<dbReference type="Gene3D" id="1.10.238.10">
    <property type="entry name" value="EF-hand"/>
    <property type="match status" value="2"/>
</dbReference>
<evidence type="ECO:0000256" key="3">
    <source>
        <dbReference type="ARBA" id="ARBA00022490"/>
    </source>
</evidence>
<evidence type="ECO:0000256" key="7">
    <source>
        <dbReference type="ARBA" id="ARBA00023273"/>
    </source>
</evidence>
<evidence type="ECO:0000256" key="8">
    <source>
        <dbReference type="ARBA" id="ARBA00034777"/>
    </source>
</evidence>
<keyword evidence="3" id="KW-0963">Cytoplasm</keyword>
<keyword evidence="4" id="KW-0677">Repeat</keyword>
<comment type="subcellular location">
    <subcellularLocation>
        <location evidence="1">Cell projection</location>
        <location evidence="1">Cilium</location>
    </subcellularLocation>
    <subcellularLocation>
        <location evidence="2">Cytoplasm</location>
        <location evidence="2">Cytoskeleton</location>
    </subcellularLocation>
</comment>
<dbReference type="PANTHER" id="PTHR23048">
    <property type="entry name" value="MYOSIN LIGHT CHAIN 1, 3"/>
    <property type="match status" value="1"/>
</dbReference>
<dbReference type="SUPFAM" id="SSF47473">
    <property type="entry name" value="EF-hand"/>
    <property type="match status" value="1"/>
</dbReference>
<name>A0ABR4NKF8_9FUNG</name>
<reference evidence="10 11" key="1">
    <citation type="submission" date="2023-09" db="EMBL/GenBank/DDBJ databases">
        <title>Pangenome analysis of Batrachochytrium dendrobatidis and related Chytrids.</title>
        <authorList>
            <person name="Yacoub M.N."/>
            <person name="Stajich J.E."/>
            <person name="James T.Y."/>
        </authorList>
    </citation>
    <scope>NUCLEOTIDE SEQUENCE [LARGE SCALE GENOMIC DNA]</scope>
    <source>
        <strain evidence="10 11">JEL0888</strain>
    </source>
</reference>
<dbReference type="PROSITE" id="PS00018">
    <property type="entry name" value="EF_HAND_1"/>
    <property type="match status" value="1"/>
</dbReference>
<proteinExistence type="inferred from homology"/>
<dbReference type="PROSITE" id="PS50222">
    <property type="entry name" value="EF_HAND_2"/>
    <property type="match status" value="2"/>
</dbReference>
<keyword evidence="7" id="KW-0966">Cell projection</keyword>
<organism evidence="10 11">
    <name type="scientific">Polyrhizophydium stewartii</name>
    <dbReference type="NCBI Taxonomy" id="2732419"/>
    <lineage>
        <taxon>Eukaryota</taxon>
        <taxon>Fungi</taxon>
        <taxon>Fungi incertae sedis</taxon>
        <taxon>Chytridiomycota</taxon>
        <taxon>Chytridiomycota incertae sedis</taxon>
        <taxon>Chytridiomycetes</taxon>
        <taxon>Rhizophydiales</taxon>
        <taxon>Rhizophydiales incertae sedis</taxon>
        <taxon>Polyrhizophydium</taxon>
    </lineage>
</organism>
<evidence type="ECO:0000256" key="1">
    <source>
        <dbReference type="ARBA" id="ARBA00004138"/>
    </source>
</evidence>
<dbReference type="CDD" id="cd00051">
    <property type="entry name" value="EFh"/>
    <property type="match status" value="2"/>
</dbReference>
<feature type="domain" description="EF-hand" evidence="9">
    <location>
        <begin position="86"/>
        <end position="121"/>
    </location>
</feature>